<comment type="caution">
    <text evidence="3">The sequence shown here is derived from an EMBL/GenBank/DDBJ whole genome shotgun (WGS) entry which is preliminary data.</text>
</comment>
<organism evidence="3 4">
    <name type="scientific">Neolewinella maritima</name>
    <dbReference type="NCBI Taxonomy" id="1383882"/>
    <lineage>
        <taxon>Bacteria</taxon>
        <taxon>Pseudomonadati</taxon>
        <taxon>Bacteroidota</taxon>
        <taxon>Saprospiria</taxon>
        <taxon>Saprospirales</taxon>
        <taxon>Lewinellaceae</taxon>
        <taxon>Neolewinella</taxon>
    </lineage>
</organism>
<dbReference type="InterPro" id="IPR023210">
    <property type="entry name" value="NADP_OxRdtase_dom"/>
</dbReference>
<dbReference type="RefSeq" id="WP_238752266.1">
    <property type="nucleotide sequence ID" value="NZ_CAKLPZ010000005.1"/>
</dbReference>
<dbReference type="EMBL" id="CAKLPZ010000005">
    <property type="protein sequence ID" value="CAH1002431.1"/>
    <property type="molecule type" value="Genomic_DNA"/>
</dbReference>
<protein>
    <submittedName>
        <fullName evidence="3">Aldo-keto reductase IolS</fullName>
        <ecNumber evidence="3">1.1.1.-</ecNumber>
    </submittedName>
</protein>
<dbReference type="PRINTS" id="PR00069">
    <property type="entry name" value="ALDKETRDTASE"/>
</dbReference>
<keyword evidence="4" id="KW-1185">Reference proteome</keyword>
<dbReference type="Proteomes" id="UP000837803">
    <property type="component" value="Unassembled WGS sequence"/>
</dbReference>
<evidence type="ECO:0000313" key="4">
    <source>
        <dbReference type="Proteomes" id="UP000837803"/>
    </source>
</evidence>
<dbReference type="SUPFAM" id="SSF51430">
    <property type="entry name" value="NAD(P)-linked oxidoreductase"/>
    <property type="match status" value="1"/>
</dbReference>
<name>A0ABN8F652_9BACT</name>
<dbReference type="InterPro" id="IPR036812">
    <property type="entry name" value="NAD(P)_OxRdtase_dom_sf"/>
</dbReference>
<dbReference type="GO" id="GO:0016491">
    <property type="term" value="F:oxidoreductase activity"/>
    <property type="evidence" value="ECO:0007669"/>
    <property type="project" value="UniProtKB-KW"/>
</dbReference>
<sequence>MDTHPIGSLGVTSIGIGCNNFGWHIDDAAAHRVVDAALDEGVNHFDTADLYGEGESERFLGRALGTRRKEVVIASKFGLGTNARPDNVFACAEASLGRLGTDYIDLYYLHRPDPETPIADTLGALSRLVEQGKVREIGCSGFSAAQLREAAAVDSPAHFAAVQNEFSLLSREPTSNGVLQACGELGIAFIPYFPLKSGLLTGKYRLNGAVPSDSRLGGKEGSRFEGSGNKLLTTDNLTTVEQLIAWSEAKGHTVLDLAFAYLLAHKTVGSVIAGATKPSQVAGNVRASEWRLTEAEVVAVEGLLG</sequence>
<dbReference type="EC" id="1.1.1.-" evidence="3"/>
<gene>
    <name evidence="3" type="primary">iolS_2</name>
    <name evidence="3" type="ORF">LEM8419_03310</name>
</gene>
<dbReference type="InterPro" id="IPR050523">
    <property type="entry name" value="AKR_Detox_Biosynth"/>
</dbReference>
<accession>A0ABN8F652</accession>
<dbReference type="PANTHER" id="PTHR43364">
    <property type="entry name" value="NADH-SPECIFIC METHYLGLYOXAL REDUCTASE-RELATED"/>
    <property type="match status" value="1"/>
</dbReference>
<feature type="domain" description="NADP-dependent oxidoreductase" evidence="2">
    <location>
        <begin position="14"/>
        <end position="302"/>
    </location>
</feature>
<reference evidence="3" key="1">
    <citation type="submission" date="2021-12" db="EMBL/GenBank/DDBJ databases">
        <authorList>
            <person name="Rodrigo-Torres L."/>
            <person name="Arahal R. D."/>
            <person name="Lucena T."/>
        </authorList>
    </citation>
    <scope>NUCLEOTIDE SEQUENCE</scope>
    <source>
        <strain evidence="3">CECT 8419</strain>
    </source>
</reference>
<evidence type="ECO:0000313" key="3">
    <source>
        <dbReference type="EMBL" id="CAH1002431.1"/>
    </source>
</evidence>
<keyword evidence="1 3" id="KW-0560">Oxidoreductase</keyword>
<evidence type="ECO:0000256" key="1">
    <source>
        <dbReference type="ARBA" id="ARBA00023002"/>
    </source>
</evidence>
<evidence type="ECO:0000259" key="2">
    <source>
        <dbReference type="Pfam" id="PF00248"/>
    </source>
</evidence>
<dbReference type="InterPro" id="IPR020471">
    <property type="entry name" value="AKR"/>
</dbReference>
<dbReference type="Gene3D" id="3.20.20.100">
    <property type="entry name" value="NADP-dependent oxidoreductase domain"/>
    <property type="match status" value="1"/>
</dbReference>
<dbReference type="Pfam" id="PF00248">
    <property type="entry name" value="Aldo_ket_red"/>
    <property type="match status" value="1"/>
</dbReference>
<proteinExistence type="predicted"/>
<dbReference type="PANTHER" id="PTHR43364:SF4">
    <property type="entry name" value="NAD(P)-LINKED OXIDOREDUCTASE SUPERFAMILY PROTEIN"/>
    <property type="match status" value="1"/>
</dbReference>